<dbReference type="Proteomes" id="UP000319852">
    <property type="component" value="Chromosome"/>
</dbReference>
<keyword evidence="3" id="KW-1185">Reference proteome</keyword>
<evidence type="ECO:0000256" key="1">
    <source>
        <dbReference type="SAM" id="SignalP"/>
    </source>
</evidence>
<dbReference type="KEGG" id="amob:HG15A2_47740"/>
<feature type="chain" id="PRO_5021749162" description="PEP-CTERM protein-sorting domain-containing protein" evidence="1">
    <location>
        <begin position="23"/>
        <end position="298"/>
    </location>
</feature>
<proteinExistence type="predicted"/>
<organism evidence="2 3">
    <name type="scientific">Adhaeretor mobilis</name>
    <dbReference type="NCBI Taxonomy" id="1930276"/>
    <lineage>
        <taxon>Bacteria</taxon>
        <taxon>Pseudomonadati</taxon>
        <taxon>Planctomycetota</taxon>
        <taxon>Planctomycetia</taxon>
        <taxon>Pirellulales</taxon>
        <taxon>Lacipirellulaceae</taxon>
        <taxon>Adhaeretor</taxon>
    </lineage>
</organism>
<evidence type="ECO:0000313" key="2">
    <source>
        <dbReference type="EMBL" id="QDT01432.1"/>
    </source>
</evidence>
<reference evidence="2 3" key="1">
    <citation type="submission" date="2019-02" db="EMBL/GenBank/DDBJ databases">
        <title>Deep-cultivation of Planctomycetes and their phenomic and genomic characterization uncovers novel biology.</title>
        <authorList>
            <person name="Wiegand S."/>
            <person name="Jogler M."/>
            <person name="Boedeker C."/>
            <person name="Pinto D."/>
            <person name="Vollmers J."/>
            <person name="Rivas-Marin E."/>
            <person name="Kohn T."/>
            <person name="Peeters S.H."/>
            <person name="Heuer A."/>
            <person name="Rast P."/>
            <person name="Oberbeckmann S."/>
            <person name="Bunk B."/>
            <person name="Jeske O."/>
            <person name="Meyerdierks A."/>
            <person name="Storesund J.E."/>
            <person name="Kallscheuer N."/>
            <person name="Luecker S."/>
            <person name="Lage O.M."/>
            <person name="Pohl T."/>
            <person name="Merkel B.J."/>
            <person name="Hornburger P."/>
            <person name="Mueller R.-W."/>
            <person name="Bruemmer F."/>
            <person name="Labrenz M."/>
            <person name="Spormann A.M."/>
            <person name="Op den Camp H."/>
            <person name="Overmann J."/>
            <person name="Amann R."/>
            <person name="Jetten M.S.M."/>
            <person name="Mascher T."/>
            <person name="Medema M.H."/>
            <person name="Devos D.P."/>
            <person name="Kaster A.-K."/>
            <person name="Ovreas L."/>
            <person name="Rohde M."/>
            <person name="Galperin M.Y."/>
            <person name="Jogler C."/>
        </authorList>
    </citation>
    <scope>NUCLEOTIDE SEQUENCE [LARGE SCALE GENOMIC DNA]</scope>
    <source>
        <strain evidence="2 3">HG15A2</strain>
    </source>
</reference>
<gene>
    <name evidence="2" type="ORF">HG15A2_47740</name>
</gene>
<dbReference type="AlphaFoldDB" id="A0A517N2S1"/>
<sequence length="298" mass="31275" precursor="true">MRRFLAALLLSALCTISTGYGAEPNDDFGSATVLGPGVISVLDSLEGFPSPDTYLGAFADDTFSLPTLDEDDDSSPLGDGLGSGIFGVGVNADGSIHLAVTGCCDDFDGTHSEDGDYELFVEVFDAGGAPLDSFSVPESLTPGELDTFSFDDPTWVGGFFDAITDNALGLGTDPLDYWRFTGLTPGESFVAETSDTDFGIPFDTMLAWVDEFGDIIVLDDDGAGGGDGLKSRVMGTVPASGEVVLAVTGYSDFDLFGEHGEIGDYELTIFEGVPEPSTLLLATVCLAWAVGSHRRRFL</sequence>
<keyword evidence="1" id="KW-0732">Signal</keyword>
<protein>
    <recommendedName>
        <fullName evidence="4">PEP-CTERM protein-sorting domain-containing protein</fullName>
    </recommendedName>
</protein>
<accession>A0A517N2S1</accession>
<feature type="signal peptide" evidence="1">
    <location>
        <begin position="1"/>
        <end position="22"/>
    </location>
</feature>
<evidence type="ECO:0000313" key="3">
    <source>
        <dbReference type="Proteomes" id="UP000319852"/>
    </source>
</evidence>
<dbReference type="EMBL" id="CP036263">
    <property type="protein sequence ID" value="QDT01432.1"/>
    <property type="molecule type" value="Genomic_DNA"/>
</dbReference>
<dbReference type="RefSeq" id="WP_145063615.1">
    <property type="nucleotide sequence ID" value="NZ_CP036263.1"/>
</dbReference>
<name>A0A517N2S1_9BACT</name>
<dbReference type="OrthoDB" id="268402at2"/>
<evidence type="ECO:0008006" key="4">
    <source>
        <dbReference type="Google" id="ProtNLM"/>
    </source>
</evidence>